<sequence>MNLLLDQAYILLYIYIRVGVSLFIGTLLFPTHPNTPLHYVRILLDVMREKALITEAYWANHAQRLIR</sequence>
<keyword evidence="1" id="KW-0812">Transmembrane</keyword>
<reference evidence="2" key="1">
    <citation type="journal article" date="2015" name="Genome Biol. Evol.">
        <title>Organellar Genomes of White Spruce (Picea glauca): Assembly and Annotation.</title>
        <authorList>
            <person name="Jackman S.D."/>
            <person name="Warren R.L."/>
            <person name="Gibb E.A."/>
            <person name="Vandervalk B.P."/>
            <person name="Mohamadi H."/>
            <person name="Chu J."/>
            <person name="Raymond A."/>
            <person name="Pleasance S."/>
            <person name="Coope R."/>
            <person name="Wildung M.R."/>
            <person name="Ritland C.E."/>
            <person name="Bousquet J."/>
            <person name="Jones S.J."/>
            <person name="Bohlmann J."/>
            <person name="Birol I."/>
        </authorList>
    </citation>
    <scope>NUCLEOTIDE SEQUENCE [LARGE SCALE GENOMIC DNA]</scope>
    <source>
        <tissue evidence="2">Flushing bud</tissue>
    </source>
</reference>
<keyword evidence="1" id="KW-1133">Transmembrane helix</keyword>
<organism evidence="2">
    <name type="scientific">Picea glauca</name>
    <name type="common">White spruce</name>
    <name type="synonym">Pinus glauca</name>
    <dbReference type="NCBI Taxonomy" id="3330"/>
    <lineage>
        <taxon>Eukaryota</taxon>
        <taxon>Viridiplantae</taxon>
        <taxon>Streptophyta</taxon>
        <taxon>Embryophyta</taxon>
        <taxon>Tracheophyta</taxon>
        <taxon>Spermatophyta</taxon>
        <taxon>Pinopsida</taxon>
        <taxon>Pinidae</taxon>
        <taxon>Conifers I</taxon>
        <taxon>Pinales</taxon>
        <taxon>Pinaceae</taxon>
        <taxon>Picea</taxon>
    </lineage>
</organism>
<keyword evidence="2" id="KW-0496">Mitochondrion</keyword>
<name>A0A117NJ52_PICGL</name>
<evidence type="ECO:0000256" key="1">
    <source>
        <dbReference type="SAM" id="Phobius"/>
    </source>
</evidence>
<dbReference type="EMBL" id="LKAM01000001">
    <property type="protein sequence ID" value="KUM50963.1"/>
    <property type="molecule type" value="Genomic_DNA"/>
</dbReference>
<feature type="transmembrane region" description="Helical" evidence="1">
    <location>
        <begin position="12"/>
        <end position="31"/>
    </location>
</feature>
<evidence type="ECO:0000313" key="2">
    <source>
        <dbReference type="EMBL" id="KUM50963.1"/>
    </source>
</evidence>
<accession>A0A117NJ52</accession>
<geneLocation type="mitochondrion" evidence="2"/>
<protein>
    <submittedName>
        <fullName evidence="2">Uncharacterized protein</fullName>
    </submittedName>
</protein>
<keyword evidence="1" id="KW-0472">Membrane</keyword>
<comment type="caution">
    <text evidence="2">The sequence shown here is derived from an EMBL/GenBank/DDBJ whole genome shotgun (WGS) entry which is preliminary data.</text>
</comment>
<gene>
    <name evidence="2" type="ORF">ABT39_MTgene809</name>
</gene>
<dbReference type="AlphaFoldDB" id="A0A117NJ52"/>
<proteinExistence type="predicted"/>